<dbReference type="Proteomes" id="UP000092730">
    <property type="component" value="Chromosome 1"/>
</dbReference>
<dbReference type="GeneID" id="30206093"/>
<feature type="compositionally biased region" description="Basic and acidic residues" evidence="1">
    <location>
        <begin position="472"/>
        <end position="481"/>
    </location>
</feature>
<feature type="compositionally biased region" description="Pro residues" evidence="1">
    <location>
        <begin position="306"/>
        <end position="316"/>
    </location>
</feature>
<feature type="region of interest" description="Disordered" evidence="1">
    <location>
        <begin position="306"/>
        <end position="592"/>
    </location>
</feature>
<dbReference type="RefSeq" id="XP_019051245.2">
    <property type="nucleotide sequence ID" value="XM_019188367.2"/>
</dbReference>
<dbReference type="GO" id="GO:0006270">
    <property type="term" value="P:DNA replication initiation"/>
    <property type="evidence" value="ECO:0007669"/>
    <property type="project" value="InterPro"/>
</dbReference>
<feature type="domain" description="DNA replication regulator Sld3 C-terminal" evidence="2">
    <location>
        <begin position="163"/>
        <end position="549"/>
    </location>
</feature>
<feature type="compositionally biased region" description="Polar residues" evidence="1">
    <location>
        <begin position="400"/>
        <end position="409"/>
    </location>
</feature>
<feature type="region of interest" description="Disordered" evidence="1">
    <location>
        <begin position="194"/>
        <end position="222"/>
    </location>
</feature>
<accession>A0AAJ8K591</accession>
<dbReference type="EMBL" id="CP144541">
    <property type="protein sequence ID" value="WVW81007.1"/>
    <property type="molecule type" value="Genomic_DNA"/>
</dbReference>
<feature type="compositionally biased region" description="Acidic residues" evidence="1">
    <location>
        <begin position="613"/>
        <end position="634"/>
    </location>
</feature>
<feature type="compositionally biased region" description="Basic residues" evidence="1">
    <location>
        <begin position="197"/>
        <end position="206"/>
    </location>
</feature>
<evidence type="ECO:0000259" key="2">
    <source>
        <dbReference type="Pfam" id="PF08639"/>
    </source>
</evidence>
<name>A0AAJ8K591_9TREE</name>
<dbReference type="KEGG" id="kbi:30206093"/>
<evidence type="ECO:0000313" key="4">
    <source>
        <dbReference type="Proteomes" id="UP000092730"/>
    </source>
</evidence>
<feature type="compositionally biased region" description="Polar residues" evidence="1">
    <location>
        <begin position="366"/>
        <end position="382"/>
    </location>
</feature>
<dbReference type="InterPro" id="IPR013948">
    <property type="entry name" value="DNA_replication_reg_Sld3_C"/>
</dbReference>
<feature type="compositionally biased region" description="Basic and acidic residues" evidence="1">
    <location>
        <begin position="635"/>
        <end position="650"/>
    </location>
</feature>
<feature type="compositionally biased region" description="Polar residues" evidence="1">
    <location>
        <begin position="547"/>
        <end position="565"/>
    </location>
</feature>
<feature type="region of interest" description="Disordered" evidence="1">
    <location>
        <begin position="605"/>
        <end position="650"/>
    </location>
</feature>
<feature type="compositionally biased region" description="Low complexity" evidence="1">
    <location>
        <begin position="527"/>
        <end position="537"/>
    </location>
</feature>
<protein>
    <recommendedName>
        <fullName evidence="2">DNA replication regulator Sld3 C-terminal domain-containing protein</fullName>
    </recommendedName>
</protein>
<gene>
    <name evidence="3" type="ORF">I302_102998</name>
</gene>
<dbReference type="GO" id="GO:0031261">
    <property type="term" value="C:DNA replication preinitiation complex"/>
    <property type="evidence" value="ECO:0007669"/>
    <property type="project" value="TreeGrafter"/>
</dbReference>
<evidence type="ECO:0000313" key="3">
    <source>
        <dbReference type="EMBL" id="WVW81007.1"/>
    </source>
</evidence>
<organism evidence="3 4">
    <name type="scientific">Kwoniella bestiolae CBS 10118</name>
    <dbReference type="NCBI Taxonomy" id="1296100"/>
    <lineage>
        <taxon>Eukaryota</taxon>
        <taxon>Fungi</taxon>
        <taxon>Dikarya</taxon>
        <taxon>Basidiomycota</taxon>
        <taxon>Agaricomycotina</taxon>
        <taxon>Tremellomycetes</taxon>
        <taxon>Tremellales</taxon>
        <taxon>Cryptococcaceae</taxon>
        <taxon>Kwoniella</taxon>
    </lineage>
</organism>
<dbReference type="Pfam" id="PF08639">
    <property type="entry name" value="Sld3_STD"/>
    <property type="match status" value="1"/>
</dbReference>
<dbReference type="PANTHER" id="PTHR28067">
    <property type="entry name" value="DNA REPLICATION REGULATOR SLD3"/>
    <property type="match status" value="1"/>
</dbReference>
<proteinExistence type="predicted"/>
<reference evidence="3" key="2">
    <citation type="submission" date="2024-02" db="EMBL/GenBank/DDBJ databases">
        <title>Comparative genomics of Cryptococcus and Kwoniella reveals pathogenesis evolution and contrasting modes of karyotype evolution via chromosome fusion or intercentromeric recombination.</title>
        <authorList>
            <person name="Coelho M.A."/>
            <person name="David-Palma M."/>
            <person name="Shea T."/>
            <person name="Bowers K."/>
            <person name="McGinley-Smith S."/>
            <person name="Mohammad A.W."/>
            <person name="Gnirke A."/>
            <person name="Yurkov A.M."/>
            <person name="Nowrousian M."/>
            <person name="Sun S."/>
            <person name="Cuomo C.A."/>
            <person name="Heitman J."/>
        </authorList>
    </citation>
    <scope>NUCLEOTIDE SEQUENCE</scope>
    <source>
        <strain evidence="3">CBS 10118</strain>
    </source>
</reference>
<reference evidence="3" key="1">
    <citation type="submission" date="2013-07" db="EMBL/GenBank/DDBJ databases">
        <authorList>
            <consortium name="The Broad Institute Genome Sequencing Platform"/>
            <person name="Cuomo C."/>
            <person name="Litvintseva A."/>
            <person name="Chen Y."/>
            <person name="Heitman J."/>
            <person name="Sun S."/>
            <person name="Springer D."/>
            <person name="Dromer F."/>
            <person name="Young S.K."/>
            <person name="Zeng Q."/>
            <person name="Gargeya S."/>
            <person name="Fitzgerald M."/>
            <person name="Abouelleil A."/>
            <person name="Alvarado L."/>
            <person name="Berlin A.M."/>
            <person name="Chapman S.B."/>
            <person name="Dewar J."/>
            <person name="Goldberg J."/>
            <person name="Griggs A."/>
            <person name="Gujja S."/>
            <person name="Hansen M."/>
            <person name="Howarth C."/>
            <person name="Imamovic A."/>
            <person name="Larimer J."/>
            <person name="McCowan C."/>
            <person name="Murphy C."/>
            <person name="Pearson M."/>
            <person name="Priest M."/>
            <person name="Roberts A."/>
            <person name="Saif S."/>
            <person name="Shea T."/>
            <person name="Sykes S."/>
            <person name="Wortman J."/>
            <person name="Nusbaum C."/>
            <person name="Birren B."/>
        </authorList>
    </citation>
    <scope>NUCLEOTIDE SEQUENCE</scope>
    <source>
        <strain evidence="3">CBS 10118</strain>
    </source>
</reference>
<sequence length="650" mass="71392">MSTLVESPLPMAGPNSITQMPFTLDLSCPLNLPSKSLAAGADWPFQIAGASTFSQESIEEFVKRRYYETLYLSETLSPLSGFTADLFKLINTPNPDIGGLLKPLLLCLPQIEHRHRKLILPLLSSTNLSEGISQVEQNVIKFALELRLGSRKALDEGIIPTPKKISDELEKREILMQMILLLLYFTYPPPASPAITSKKRKRSKHLSRSEMDSPTSVNPAEDPKTALDLLMDRLSVWQAVSELGLGLGLSSSDGDVKANGKGKGKAEENSIANMLGRFWKTVMLPYFLPKQPDLCSTFHQKVFGHPLPPRLLPPPISSSTSTSTKKPRKPKLTRPLPNSKDSLIPPPPIPFERPRSISNEGRGISRVSSRAGSRAPSENGSFRESPPPRDTSLGMKRSLSRATTGSESLHNIGGMGMRRSRSRSQSIDPHPHPHPMPGRSDSLSRSISTAALGGHGPTNKKGLVRNQSSGKDLFKGREVGLMRRSMSSKRTDMKDESQIQSQGRFGLLGRKTSGGRERDAMRKGSMEESQPQSQSQPNTLILATPSKPRSYQNPFFRSQSQSQAQPHWIPPTPIQEEQPTPRPNFIAETPVAPSRIARTDVLPLGGIAAGDGSESDDPLGELWELTDDEDEEEEGRGRGGREMIPETPMK</sequence>
<keyword evidence="4" id="KW-1185">Reference proteome</keyword>
<evidence type="ECO:0000256" key="1">
    <source>
        <dbReference type="SAM" id="MobiDB-lite"/>
    </source>
</evidence>
<dbReference type="InterPro" id="IPR042511">
    <property type="entry name" value="Sld3"/>
</dbReference>
<dbReference type="Gene3D" id="1.20.58.2130">
    <property type="match status" value="1"/>
</dbReference>
<feature type="compositionally biased region" description="Basic and acidic residues" evidence="1">
    <location>
        <begin position="514"/>
        <end position="526"/>
    </location>
</feature>
<dbReference type="PANTHER" id="PTHR28067:SF1">
    <property type="entry name" value="DNA REPLICATION REGULATOR SLD3"/>
    <property type="match status" value="1"/>
</dbReference>
<dbReference type="AlphaFoldDB" id="A0AAJ8K591"/>